<proteinExistence type="predicted"/>
<dbReference type="AlphaFoldDB" id="A0A5B7ESB5"/>
<name>A0A5B7ESB5_PORTR</name>
<organism evidence="1 2">
    <name type="scientific">Portunus trituberculatus</name>
    <name type="common">Swimming crab</name>
    <name type="synonym">Neptunus trituberculatus</name>
    <dbReference type="NCBI Taxonomy" id="210409"/>
    <lineage>
        <taxon>Eukaryota</taxon>
        <taxon>Metazoa</taxon>
        <taxon>Ecdysozoa</taxon>
        <taxon>Arthropoda</taxon>
        <taxon>Crustacea</taxon>
        <taxon>Multicrustacea</taxon>
        <taxon>Malacostraca</taxon>
        <taxon>Eumalacostraca</taxon>
        <taxon>Eucarida</taxon>
        <taxon>Decapoda</taxon>
        <taxon>Pleocyemata</taxon>
        <taxon>Brachyura</taxon>
        <taxon>Eubrachyura</taxon>
        <taxon>Portunoidea</taxon>
        <taxon>Portunidae</taxon>
        <taxon>Portuninae</taxon>
        <taxon>Portunus</taxon>
    </lineage>
</organism>
<reference evidence="1 2" key="1">
    <citation type="submission" date="2019-05" db="EMBL/GenBank/DDBJ databases">
        <title>Another draft genome of Portunus trituberculatus and its Hox gene families provides insights of decapod evolution.</title>
        <authorList>
            <person name="Jeong J.-H."/>
            <person name="Song I."/>
            <person name="Kim S."/>
            <person name="Choi T."/>
            <person name="Kim D."/>
            <person name="Ryu S."/>
            <person name="Kim W."/>
        </authorList>
    </citation>
    <scope>NUCLEOTIDE SEQUENCE [LARGE SCALE GENOMIC DNA]</scope>
    <source>
        <tissue evidence="1">Muscle</tissue>
    </source>
</reference>
<evidence type="ECO:0000313" key="1">
    <source>
        <dbReference type="EMBL" id="MPC37680.1"/>
    </source>
</evidence>
<evidence type="ECO:0000313" key="2">
    <source>
        <dbReference type="Proteomes" id="UP000324222"/>
    </source>
</evidence>
<sequence length="80" mass="8491">MITLTVGKQQFVFQYKDWDLDESSHGGCQRVKSEAPEGKVAQEVTDKGERDDAAAAAAAVQSLPTAPVSPSCHSVCTPLT</sequence>
<keyword evidence="2" id="KW-1185">Reference proteome</keyword>
<protein>
    <submittedName>
        <fullName evidence="1">Uncharacterized protein</fullName>
    </submittedName>
</protein>
<dbReference type="EMBL" id="VSRR010003851">
    <property type="protein sequence ID" value="MPC37680.1"/>
    <property type="molecule type" value="Genomic_DNA"/>
</dbReference>
<accession>A0A5B7ESB5</accession>
<dbReference type="Proteomes" id="UP000324222">
    <property type="component" value="Unassembled WGS sequence"/>
</dbReference>
<gene>
    <name evidence="1" type="ORF">E2C01_031171</name>
</gene>
<comment type="caution">
    <text evidence="1">The sequence shown here is derived from an EMBL/GenBank/DDBJ whole genome shotgun (WGS) entry which is preliminary data.</text>
</comment>